<dbReference type="InterPro" id="IPR032710">
    <property type="entry name" value="NTF2-like_dom_sf"/>
</dbReference>
<keyword evidence="2" id="KW-1185">Reference proteome</keyword>
<dbReference type="SUPFAM" id="SSF54427">
    <property type="entry name" value="NTF2-like"/>
    <property type="match status" value="1"/>
</dbReference>
<protein>
    <submittedName>
        <fullName evidence="1">DUF4440 domain-containing protein</fullName>
    </submittedName>
</protein>
<sequence length="131" mass="15519">MEPRLITDPRLLPILDALKQREPIFHRPEFGTTRHDFEAMTETDYWEVGASGRRYSRSYVLDVLEERFKHPVEDVWETSDFHCLEIASDNYLLTYTLHQGERITRRSTLWRHTAQGWKIVYHQGTLVADSA</sequence>
<evidence type="ECO:0000313" key="1">
    <source>
        <dbReference type="EMBL" id="MFK2874964.1"/>
    </source>
</evidence>
<reference evidence="1 2" key="1">
    <citation type="submission" date="2020-10" db="EMBL/GenBank/DDBJ databases">
        <title>Phylogeny of dyella-like bacteria.</title>
        <authorList>
            <person name="Fu J."/>
        </authorList>
    </citation>
    <scope>NUCLEOTIDE SEQUENCE [LARGE SCALE GENOMIC DNA]</scope>
    <source>
        <strain evidence="1 2">DHOB07</strain>
    </source>
</reference>
<name>A0ABW8J1D6_9GAMM</name>
<dbReference type="Proteomes" id="UP001620405">
    <property type="component" value="Unassembled WGS sequence"/>
</dbReference>
<proteinExistence type="predicted"/>
<accession>A0ABW8J1D6</accession>
<evidence type="ECO:0000313" key="2">
    <source>
        <dbReference type="Proteomes" id="UP001620405"/>
    </source>
</evidence>
<dbReference type="RefSeq" id="WP_284396100.1">
    <property type="nucleotide sequence ID" value="NZ_BSNQ01000003.1"/>
</dbReference>
<comment type="caution">
    <text evidence="1">The sequence shown here is derived from an EMBL/GenBank/DDBJ whole genome shotgun (WGS) entry which is preliminary data.</text>
</comment>
<organism evidence="1 2">
    <name type="scientific">Dyella lipolytica</name>
    <dbReference type="NCBI Taxonomy" id="1867835"/>
    <lineage>
        <taxon>Bacteria</taxon>
        <taxon>Pseudomonadati</taxon>
        <taxon>Pseudomonadota</taxon>
        <taxon>Gammaproteobacteria</taxon>
        <taxon>Lysobacterales</taxon>
        <taxon>Rhodanobacteraceae</taxon>
        <taxon>Dyella</taxon>
    </lineage>
</organism>
<gene>
    <name evidence="1" type="ORF">ISP13_15585</name>
</gene>
<dbReference type="EMBL" id="JADIKG010000013">
    <property type="protein sequence ID" value="MFK2874964.1"/>
    <property type="molecule type" value="Genomic_DNA"/>
</dbReference>